<keyword evidence="1" id="KW-0614">Plasmid</keyword>
<dbReference type="AlphaFoldDB" id="A0A7S5DRX5"/>
<gene>
    <name evidence="1" type="ORF">pC5.8b_270</name>
</gene>
<evidence type="ECO:0000313" key="1">
    <source>
        <dbReference type="EMBL" id="QCL09760.1"/>
    </source>
</evidence>
<proteinExistence type="predicted"/>
<organism evidence="1">
    <name type="scientific">Rhizobium rhizogenes</name>
    <name type="common">Agrobacterium rhizogenes</name>
    <dbReference type="NCBI Taxonomy" id="359"/>
    <lineage>
        <taxon>Bacteria</taxon>
        <taxon>Pseudomonadati</taxon>
        <taxon>Pseudomonadota</taxon>
        <taxon>Alphaproteobacteria</taxon>
        <taxon>Hyphomicrobiales</taxon>
        <taxon>Rhizobiaceae</taxon>
        <taxon>Rhizobium/Agrobacterium group</taxon>
        <taxon>Rhizobium</taxon>
    </lineage>
</organism>
<dbReference type="EMBL" id="MK318972">
    <property type="protein sequence ID" value="QCL09760.1"/>
    <property type="molecule type" value="Genomic_DNA"/>
</dbReference>
<sequence length="47" mass="5486">MWASPCLIVSLVVIGTLFTRFVAIRSQSHDLIQVEQHRSFADRMRNR</sequence>
<reference evidence="1" key="1">
    <citation type="submission" date="2018-12" db="EMBL/GenBank/DDBJ databases">
        <title>Three Rhizobium rhizogenes strains isolated from the same crown gall tumor carry diverse plasmids.</title>
        <authorList>
            <person name="Pulawska J."/>
            <person name="Kuzmanovic N."/>
        </authorList>
    </citation>
    <scope>NUCLEOTIDE SEQUENCE</scope>
    <source>
        <strain evidence="1">Colt5.8</strain>
        <plasmid evidence="1">pColt5.8b</plasmid>
    </source>
</reference>
<accession>A0A7S5DRX5</accession>
<name>A0A7S5DRX5_RHIRH</name>
<protein>
    <submittedName>
        <fullName evidence="1">Uncharacterized protein</fullName>
    </submittedName>
</protein>
<geneLocation type="plasmid" evidence="1">
    <name>pColt5.8b</name>
</geneLocation>